<dbReference type="Proteomes" id="UP000824533">
    <property type="component" value="Linkage Group LG18"/>
</dbReference>
<proteinExistence type="predicted"/>
<sequence length="51" mass="5831">MTQFGASRPRVNQKKYLHLDSIWNAKNVRHSISTHPKGFSSVCTTTSIRQD</sequence>
<keyword evidence="2" id="KW-1185">Reference proteome</keyword>
<organism evidence="1 2">
    <name type="scientific">Dendrolimus kikuchii</name>
    <dbReference type="NCBI Taxonomy" id="765133"/>
    <lineage>
        <taxon>Eukaryota</taxon>
        <taxon>Metazoa</taxon>
        <taxon>Ecdysozoa</taxon>
        <taxon>Arthropoda</taxon>
        <taxon>Hexapoda</taxon>
        <taxon>Insecta</taxon>
        <taxon>Pterygota</taxon>
        <taxon>Neoptera</taxon>
        <taxon>Endopterygota</taxon>
        <taxon>Lepidoptera</taxon>
        <taxon>Glossata</taxon>
        <taxon>Ditrysia</taxon>
        <taxon>Bombycoidea</taxon>
        <taxon>Lasiocampidae</taxon>
        <taxon>Dendrolimus</taxon>
    </lineage>
</organism>
<dbReference type="EMBL" id="CM034404">
    <property type="protein sequence ID" value="KAJ0174236.1"/>
    <property type="molecule type" value="Genomic_DNA"/>
</dbReference>
<reference evidence="1 2" key="1">
    <citation type="journal article" date="2021" name="Front. Genet.">
        <title>Chromosome-Level Genome Assembly Reveals Significant Gene Expansion in the Toll and IMD Signaling Pathways of Dendrolimus kikuchii.</title>
        <authorList>
            <person name="Zhou J."/>
            <person name="Wu P."/>
            <person name="Xiong Z."/>
            <person name="Liu N."/>
            <person name="Zhao N."/>
            <person name="Ji M."/>
            <person name="Qiu Y."/>
            <person name="Yang B."/>
        </authorList>
    </citation>
    <scope>NUCLEOTIDE SEQUENCE [LARGE SCALE GENOMIC DNA]</scope>
    <source>
        <strain evidence="1">Ann1</strain>
    </source>
</reference>
<protein>
    <submittedName>
        <fullName evidence="1">Uncharacterized protein</fullName>
    </submittedName>
</protein>
<evidence type="ECO:0000313" key="2">
    <source>
        <dbReference type="Proteomes" id="UP000824533"/>
    </source>
</evidence>
<name>A0ACC1CRL2_9NEOP</name>
<evidence type="ECO:0000313" key="1">
    <source>
        <dbReference type="EMBL" id="KAJ0174236.1"/>
    </source>
</evidence>
<accession>A0ACC1CRL2</accession>
<comment type="caution">
    <text evidence="1">The sequence shown here is derived from an EMBL/GenBank/DDBJ whole genome shotgun (WGS) entry which is preliminary data.</text>
</comment>
<gene>
    <name evidence="1" type="ORF">K1T71_010382</name>
</gene>